<protein>
    <recommendedName>
        <fullName evidence="3">Four helix bundle protein</fullName>
    </recommendedName>
</protein>
<dbReference type="NCBIfam" id="TIGR02436">
    <property type="entry name" value="four helix bundle protein"/>
    <property type="match status" value="1"/>
</dbReference>
<dbReference type="Gene3D" id="1.20.1440.60">
    <property type="entry name" value="23S rRNA-intervening sequence"/>
    <property type="match status" value="1"/>
</dbReference>
<dbReference type="AlphaFoldDB" id="A0A1F5G6E1"/>
<dbReference type="Pfam" id="PF05635">
    <property type="entry name" value="23S_rRNA_IVP"/>
    <property type="match status" value="1"/>
</dbReference>
<name>A0A1F5G6E1_9BACT</name>
<dbReference type="InterPro" id="IPR012657">
    <property type="entry name" value="23S_rRNA-intervening_sequence"/>
</dbReference>
<evidence type="ECO:0000313" key="1">
    <source>
        <dbReference type="EMBL" id="OGD87417.1"/>
    </source>
</evidence>
<evidence type="ECO:0008006" key="3">
    <source>
        <dbReference type="Google" id="ProtNLM"/>
    </source>
</evidence>
<dbReference type="InterPro" id="IPR036583">
    <property type="entry name" value="23S_rRNA_IVS_sf"/>
</dbReference>
<comment type="caution">
    <text evidence="1">The sequence shown here is derived from an EMBL/GenBank/DDBJ whole genome shotgun (WGS) entry which is preliminary data.</text>
</comment>
<dbReference type="PANTHER" id="PTHR38471">
    <property type="entry name" value="FOUR HELIX BUNDLE PROTEIN"/>
    <property type="match status" value="1"/>
</dbReference>
<gene>
    <name evidence="1" type="ORF">A2870_01580</name>
</gene>
<evidence type="ECO:0000313" key="2">
    <source>
        <dbReference type="Proteomes" id="UP000179102"/>
    </source>
</evidence>
<reference evidence="1 2" key="1">
    <citation type="journal article" date="2016" name="Nat. Commun.">
        <title>Thousands of microbial genomes shed light on interconnected biogeochemical processes in an aquifer system.</title>
        <authorList>
            <person name="Anantharaman K."/>
            <person name="Brown C.T."/>
            <person name="Hug L.A."/>
            <person name="Sharon I."/>
            <person name="Castelle C.J."/>
            <person name="Probst A.J."/>
            <person name="Thomas B.C."/>
            <person name="Singh A."/>
            <person name="Wilkins M.J."/>
            <person name="Karaoz U."/>
            <person name="Brodie E.L."/>
            <person name="Williams K.H."/>
            <person name="Hubbard S.S."/>
            <person name="Banfield J.F."/>
        </authorList>
    </citation>
    <scope>NUCLEOTIDE SEQUENCE [LARGE SCALE GENOMIC DNA]</scope>
</reference>
<dbReference type="PANTHER" id="PTHR38471:SF2">
    <property type="entry name" value="FOUR HELIX BUNDLE PROTEIN"/>
    <property type="match status" value="1"/>
</dbReference>
<dbReference type="CDD" id="cd16377">
    <property type="entry name" value="23S_rRNA_IVP_like"/>
    <property type="match status" value="1"/>
</dbReference>
<dbReference type="Proteomes" id="UP000179102">
    <property type="component" value="Unassembled WGS sequence"/>
</dbReference>
<organism evidence="1 2">
    <name type="scientific">Candidatus Curtissbacteria bacterium RIFCSPHIGHO2_01_FULL_41_11</name>
    <dbReference type="NCBI Taxonomy" id="1797711"/>
    <lineage>
        <taxon>Bacteria</taxon>
        <taxon>Candidatus Curtissiibacteriota</taxon>
    </lineage>
</organism>
<dbReference type="STRING" id="1797711.A2870_01580"/>
<dbReference type="EMBL" id="MFAZ01000014">
    <property type="protein sequence ID" value="OGD87417.1"/>
    <property type="molecule type" value="Genomic_DNA"/>
</dbReference>
<sequence>MGYFRFEKLVVWQEARELVKIVYQITSKFPKEEQFGLTNQLRRAAVSILLNLAEGANRNSDKEKVRFFEMSHTSVDEVVTGFYIALDLGYITQRNFDQIYELLSKQAAKTVALKRSLR</sequence>
<dbReference type="SUPFAM" id="SSF158446">
    <property type="entry name" value="IVS-encoded protein-like"/>
    <property type="match status" value="1"/>
</dbReference>
<proteinExistence type="predicted"/>
<accession>A0A1F5G6E1</accession>